<organism evidence="1 2">
    <name type="scientific">Rosa chinensis</name>
    <name type="common">China rose</name>
    <dbReference type="NCBI Taxonomy" id="74649"/>
    <lineage>
        <taxon>Eukaryota</taxon>
        <taxon>Viridiplantae</taxon>
        <taxon>Streptophyta</taxon>
        <taxon>Embryophyta</taxon>
        <taxon>Tracheophyta</taxon>
        <taxon>Spermatophyta</taxon>
        <taxon>Magnoliopsida</taxon>
        <taxon>eudicotyledons</taxon>
        <taxon>Gunneridae</taxon>
        <taxon>Pentapetalae</taxon>
        <taxon>rosids</taxon>
        <taxon>fabids</taxon>
        <taxon>Rosales</taxon>
        <taxon>Rosaceae</taxon>
        <taxon>Rosoideae</taxon>
        <taxon>Rosoideae incertae sedis</taxon>
        <taxon>Rosa</taxon>
    </lineage>
</organism>
<comment type="caution">
    <text evidence="1">The sequence shown here is derived from an EMBL/GenBank/DDBJ whole genome shotgun (WGS) entry which is preliminary data.</text>
</comment>
<proteinExistence type="predicted"/>
<accession>A0A2P6RTH3</accession>
<reference evidence="1 2" key="1">
    <citation type="journal article" date="2018" name="Nat. Genet.">
        <title>The Rosa genome provides new insights in the design of modern roses.</title>
        <authorList>
            <person name="Bendahmane M."/>
        </authorList>
    </citation>
    <scope>NUCLEOTIDE SEQUENCE [LARGE SCALE GENOMIC DNA]</scope>
    <source>
        <strain evidence="2">cv. Old Blush</strain>
    </source>
</reference>
<dbReference type="AlphaFoldDB" id="A0A2P6RTH3"/>
<protein>
    <submittedName>
        <fullName evidence="1">Uncharacterized protein</fullName>
    </submittedName>
</protein>
<dbReference type="EMBL" id="PDCK01000040">
    <property type="protein sequence ID" value="PRQ49734.1"/>
    <property type="molecule type" value="Genomic_DNA"/>
</dbReference>
<evidence type="ECO:0000313" key="2">
    <source>
        <dbReference type="Proteomes" id="UP000238479"/>
    </source>
</evidence>
<gene>
    <name evidence="1" type="ORF">RchiOBHm_Chr2g0125221</name>
</gene>
<sequence length="99" mass="11490">MGSLWLVESVTQSSLWFRSICALSHFMRFLKILHKMCLLMKYASCLLPYNLFSCIYLSVKLLSIAISERKIESMPCEFGLDLFETCYHSLYNLSSPYLA</sequence>
<name>A0A2P6RTH3_ROSCH</name>
<dbReference type="Gramene" id="PRQ49734">
    <property type="protein sequence ID" value="PRQ49734"/>
    <property type="gene ID" value="RchiOBHm_Chr2g0125221"/>
</dbReference>
<evidence type="ECO:0000313" key="1">
    <source>
        <dbReference type="EMBL" id="PRQ49734.1"/>
    </source>
</evidence>
<keyword evidence="2" id="KW-1185">Reference proteome</keyword>
<dbReference type="Proteomes" id="UP000238479">
    <property type="component" value="Chromosome 2"/>
</dbReference>